<dbReference type="EMBL" id="JAGFBR010000016">
    <property type="protein sequence ID" value="KAH0453704.1"/>
    <property type="molecule type" value="Genomic_DNA"/>
</dbReference>
<evidence type="ECO:0000313" key="1">
    <source>
        <dbReference type="EMBL" id="KAH0453704.1"/>
    </source>
</evidence>
<evidence type="ECO:0000313" key="2">
    <source>
        <dbReference type="Proteomes" id="UP000775213"/>
    </source>
</evidence>
<reference evidence="1 2" key="1">
    <citation type="journal article" date="2021" name="Hortic Res">
        <title>Chromosome-scale assembly of the Dendrobium chrysotoxum genome enhances the understanding of orchid evolution.</title>
        <authorList>
            <person name="Zhang Y."/>
            <person name="Zhang G.Q."/>
            <person name="Zhang D."/>
            <person name="Liu X.D."/>
            <person name="Xu X.Y."/>
            <person name="Sun W.H."/>
            <person name="Yu X."/>
            <person name="Zhu X."/>
            <person name="Wang Z.W."/>
            <person name="Zhao X."/>
            <person name="Zhong W.Y."/>
            <person name="Chen H."/>
            <person name="Yin W.L."/>
            <person name="Huang T."/>
            <person name="Niu S.C."/>
            <person name="Liu Z.J."/>
        </authorList>
    </citation>
    <scope>NUCLEOTIDE SEQUENCE [LARGE SCALE GENOMIC DNA]</scope>
    <source>
        <strain evidence="1">Lindl</strain>
    </source>
</reference>
<comment type="caution">
    <text evidence="1">The sequence shown here is derived from an EMBL/GenBank/DDBJ whole genome shotgun (WGS) entry which is preliminary data.</text>
</comment>
<proteinExistence type="predicted"/>
<organism evidence="1 2">
    <name type="scientific">Dendrobium chrysotoxum</name>
    <name type="common">Orchid</name>
    <dbReference type="NCBI Taxonomy" id="161865"/>
    <lineage>
        <taxon>Eukaryota</taxon>
        <taxon>Viridiplantae</taxon>
        <taxon>Streptophyta</taxon>
        <taxon>Embryophyta</taxon>
        <taxon>Tracheophyta</taxon>
        <taxon>Spermatophyta</taxon>
        <taxon>Magnoliopsida</taxon>
        <taxon>Liliopsida</taxon>
        <taxon>Asparagales</taxon>
        <taxon>Orchidaceae</taxon>
        <taxon>Epidendroideae</taxon>
        <taxon>Malaxideae</taxon>
        <taxon>Dendrobiinae</taxon>
        <taxon>Dendrobium</taxon>
    </lineage>
</organism>
<accession>A0AAV7FVP0</accession>
<gene>
    <name evidence="1" type="ORF">IEQ34_018028</name>
</gene>
<protein>
    <submittedName>
        <fullName evidence="1">Uncharacterized protein</fullName>
    </submittedName>
</protein>
<sequence>MDEFPSFYDHYKSLGHFKKECVSLHSHLANVPTTTRKPVTTADMETFRLIPLVVTHPMVEHNMDVGNETVNIHNISTGNPVLPLLAVCDSSTNWDIGEDNDGFGNGSQEMYDLNVIQVDNEGFTNAVGQVTDVMQFPLYVL</sequence>
<keyword evidence="2" id="KW-1185">Reference proteome</keyword>
<dbReference type="Proteomes" id="UP000775213">
    <property type="component" value="Unassembled WGS sequence"/>
</dbReference>
<dbReference type="AlphaFoldDB" id="A0AAV7FVP0"/>
<name>A0AAV7FVP0_DENCH</name>